<sequence length="440" mass="50049">MRTRPTIEQQNNLATRLRMQLANFFKDLKNKSFIKFQEAKRFILFVIEHFIKDDCTYRASALAFTSLLAVVPLMSVGLALLSSFPVFQNLSGPIQDFIFDNFVPATGKIIQDYLQQFSAQVSKLSIWGVVFLFVTALLVMVTIEKAMNRIWKAHTARKGVSAFLLYWAILSLAPILLGLSLVVSSYILSIPFIRGYHAPLILLNSIPFLLSLVGFTFLYVVVPNCPVKILHGLWGAVVAAILFESAKQAFAYYLAQYNTYQLLYGAFATVPIFFVWVYWVWVITLLGAEISYALSVHYKRRPGIPIEGFSHALLWLYKLWLAQKAGRGLTREALISASTQPFAVNVDDMINELIRLELIHNTEADELMLSRDLNQVSLYWLTQHLPYRLPTHSELEREESIHAAPWRNVLDKTDIELQKALAINLNQLFNQVPGDSVQVI</sequence>
<gene>
    <name evidence="8" type="ORF">PXX05_00570</name>
</gene>
<dbReference type="InterPro" id="IPR023679">
    <property type="entry name" value="UPF0761_bac"/>
</dbReference>
<feature type="transmembrane region" description="Helical" evidence="7">
    <location>
        <begin position="233"/>
        <end position="255"/>
    </location>
</feature>
<dbReference type="NCBIfam" id="TIGR00765">
    <property type="entry name" value="yihY_not_rbn"/>
    <property type="match status" value="1"/>
</dbReference>
<evidence type="ECO:0000313" key="9">
    <source>
        <dbReference type="Proteomes" id="UP001222087"/>
    </source>
</evidence>
<feature type="transmembrane region" description="Helical" evidence="7">
    <location>
        <begin position="200"/>
        <end position="221"/>
    </location>
</feature>
<proteinExistence type="inferred from homology"/>
<evidence type="ECO:0000313" key="8">
    <source>
        <dbReference type="EMBL" id="WED43303.1"/>
    </source>
</evidence>
<comment type="similarity">
    <text evidence="7">Belongs to the UPF0761 family.</text>
</comment>
<evidence type="ECO:0000256" key="6">
    <source>
        <dbReference type="ARBA" id="ARBA00023136"/>
    </source>
</evidence>
<evidence type="ECO:0000256" key="5">
    <source>
        <dbReference type="ARBA" id="ARBA00022989"/>
    </source>
</evidence>
<dbReference type="EMBL" id="CP119078">
    <property type="protein sequence ID" value="WED43303.1"/>
    <property type="molecule type" value="Genomic_DNA"/>
</dbReference>
<keyword evidence="3" id="KW-0997">Cell inner membrane</keyword>
<organism evidence="8 9">
    <name type="scientific">Legionella cardiaca</name>
    <dbReference type="NCBI Taxonomy" id="1071983"/>
    <lineage>
        <taxon>Bacteria</taxon>
        <taxon>Pseudomonadati</taxon>
        <taxon>Pseudomonadota</taxon>
        <taxon>Gammaproteobacteria</taxon>
        <taxon>Legionellales</taxon>
        <taxon>Legionellaceae</taxon>
        <taxon>Legionella</taxon>
    </lineage>
</organism>
<keyword evidence="9" id="KW-1185">Reference proteome</keyword>
<dbReference type="PANTHER" id="PTHR30213:SF0">
    <property type="entry name" value="UPF0761 MEMBRANE PROTEIN YIHY"/>
    <property type="match status" value="1"/>
</dbReference>
<dbReference type="Pfam" id="PF03631">
    <property type="entry name" value="Virul_fac_BrkB"/>
    <property type="match status" value="1"/>
</dbReference>
<reference evidence="8 9" key="1">
    <citation type="submission" date="2023-02" db="EMBL/GenBank/DDBJ databases">
        <title>Genome Sequence of L. cardiaca H63T.</title>
        <authorList>
            <person name="Lopez A.E."/>
            <person name="Cianciotto N.P."/>
        </authorList>
    </citation>
    <scope>NUCLEOTIDE SEQUENCE [LARGE SCALE GENOMIC DNA]</scope>
    <source>
        <strain evidence="8 9">H63</strain>
    </source>
</reference>
<name>A0ABY8AS03_9GAMM</name>
<evidence type="ECO:0000256" key="2">
    <source>
        <dbReference type="ARBA" id="ARBA00022475"/>
    </source>
</evidence>
<feature type="transmembrane region" description="Helical" evidence="7">
    <location>
        <begin position="124"/>
        <end position="143"/>
    </location>
</feature>
<feature type="transmembrane region" description="Helical" evidence="7">
    <location>
        <begin position="164"/>
        <end position="188"/>
    </location>
</feature>
<comment type="subcellular location">
    <subcellularLocation>
        <location evidence="1 7">Cell membrane</location>
        <topology evidence="1 7">Multi-pass membrane protein</topology>
    </subcellularLocation>
</comment>
<feature type="transmembrane region" description="Helical" evidence="7">
    <location>
        <begin position="261"/>
        <end position="294"/>
    </location>
</feature>
<evidence type="ECO:0000256" key="4">
    <source>
        <dbReference type="ARBA" id="ARBA00022692"/>
    </source>
</evidence>
<evidence type="ECO:0000256" key="1">
    <source>
        <dbReference type="ARBA" id="ARBA00004651"/>
    </source>
</evidence>
<dbReference type="PANTHER" id="PTHR30213">
    <property type="entry name" value="INNER MEMBRANE PROTEIN YHJD"/>
    <property type="match status" value="1"/>
</dbReference>
<dbReference type="Proteomes" id="UP001222087">
    <property type="component" value="Chromosome"/>
</dbReference>
<evidence type="ECO:0000256" key="3">
    <source>
        <dbReference type="ARBA" id="ARBA00022519"/>
    </source>
</evidence>
<keyword evidence="5 7" id="KW-1133">Transmembrane helix</keyword>
<keyword evidence="2 7" id="KW-1003">Cell membrane</keyword>
<dbReference type="HAMAP" id="MF_00672">
    <property type="entry name" value="UPF0761"/>
    <property type="match status" value="1"/>
</dbReference>
<protein>
    <recommendedName>
        <fullName evidence="7">UPF0761 membrane protein PXX05_00570</fullName>
    </recommendedName>
</protein>
<evidence type="ECO:0000256" key="7">
    <source>
        <dbReference type="HAMAP-Rule" id="MF_00672"/>
    </source>
</evidence>
<feature type="transmembrane region" description="Helical" evidence="7">
    <location>
        <begin position="61"/>
        <end position="81"/>
    </location>
</feature>
<accession>A0ABY8AS03</accession>
<keyword evidence="6 7" id="KW-0472">Membrane</keyword>
<dbReference type="InterPro" id="IPR017039">
    <property type="entry name" value="Virul_fac_BrkB"/>
</dbReference>
<keyword evidence="4 7" id="KW-0812">Transmembrane</keyword>